<dbReference type="AlphaFoldDB" id="A0A8C5RVE4"/>
<keyword evidence="2" id="KW-1185">Reference proteome</keyword>
<dbReference type="PANTHER" id="PTHR15446">
    <property type="entry name" value="UROPLAKIN III"/>
    <property type="match status" value="1"/>
</dbReference>
<dbReference type="GO" id="GO:0016020">
    <property type="term" value="C:membrane"/>
    <property type="evidence" value="ECO:0007669"/>
    <property type="project" value="TreeGrafter"/>
</dbReference>
<reference evidence="1" key="2">
    <citation type="submission" date="2025-09" db="UniProtKB">
        <authorList>
            <consortium name="Ensembl"/>
        </authorList>
    </citation>
    <scope>IDENTIFICATION</scope>
</reference>
<dbReference type="Ensembl" id="ENSLLTT00000009461.1">
    <property type="protein sequence ID" value="ENSLLTP00000009116.1"/>
    <property type="gene ID" value="ENSLLTG00000006974.1"/>
</dbReference>
<dbReference type="PANTHER" id="PTHR15446:SF15">
    <property type="entry name" value="UROPLAKIN-3B"/>
    <property type="match status" value="1"/>
</dbReference>
<reference evidence="1" key="1">
    <citation type="submission" date="2025-08" db="UniProtKB">
        <authorList>
            <consortium name="Ensembl"/>
        </authorList>
    </citation>
    <scope>IDENTIFICATION</scope>
</reference>
<protein>
    <recommendedName>
        <fullName evidence="3">Uroplakin-3b</fullName>
    </recommendedName>
</protein>
<organism evidence="1 2">
    <name type="scientific">Laticauda laticaudata</name>
    <name type="common">Blue-ringed sea krait</name>
    <name type="synonym">Blue-lipped sea krait</name>
    <dbReference type="NCBI Taxonomy" id="8630"/>
    <lineage>
        <taxon>Eukaryota</taxon>
        <taxon>Metazoa</taxon>
        <taxon>Chordata</taxon>
        <taxon>Craniata</taxon>
        <taxon>Vertebrata</taxon>
        <taxon>Euteleostomi</taxon>
        <taxon>Lepidosauria</taxon>
        <taxon>Squamata</taxon>
        <taxon>Bifurcata</taxon>
        <taxon>Unidentata</taxon>
        <taxon>Episquamata</taxon>
        <taxon>Toxicofera</taxon>
        <taxon>Serpentes</taxon>
        <taxon>Colubroidea</taxon>
        <taxon>Elapidae</taxon>
        <taxon>Laticaudinae</taxon>
        <taxon>Laticauda</taxon>
    </lineage>
</organism>
<dbReference type="GeneTree" id="ENSGT00940000153392"/>
<name>A0A8C5RVE4_LATLA</name>
<proteinExistence type="predicted"/>
<sequence>MNMAGKITVSTFALEWPKCVFDSFVNASDNIWLVITFANATTNFKNPTSIEKIPPYEDLYTTYAFMTMKSTLSQYPCTKGKETNVLRVGNESSCKNDDSRTHCNGPLPSAGPYSIVVLLCGPAGVRDWIDICSTSGIQNGEQGAAGQNRVWGPDVSPPHAPFSAWMATCSILLAKTGHGGAHIAFWLTECCRRPSRPKTGCQRLCYIQVGSHGPGLSIPQAKSSLWVLSLRLLTKTYILLHSALQPSLSGLQSQHIAPNNLDPRDTFNTINNNTCLSRVLGK</sequence>
<accession>A0A8C5RVE4</accession>
<evidence type="ECO:0000313" key="1">
    <source>
        <dbReference type="Ensembl" id="ENSLLTP00000009116.1"/>
    </source>
</evidence>
<evidence type="ECO:0008006" key="3">
    <source>
        <dbReference type="Google" id="ProtNLM"/>
    </source>
</evidence>
<dbReference type="Proteomes" id="UP000694406">
    <property type="component" value="Unplaced"/>
</dbReference>
<evidence type="ECO:0000313" key="2">
    <source>
        <dbReference type="Proteomes" id="UP000694406"/>
    </source>
</evidence>
<dbReference type="InterPro" id="IPR024831">
    <property type="entry name" value="Uroplakin-3"/>
</dbReference>